<dbReference type="PANTHER" id="PTHR11439:SF500">
    <property type="entry name" value="RNA-DIRECTED DNA POLYMERASE"/>
    <property type="match status" value="1"/>
</dbReference>
<dbReference type="CDD" id="cd09272">
    <property type="entry name" value="RNase_HI_RT_Ty1"/>
    <property type="match status" value="1"/>
</dbReference>
<evidence type="ECO:0000313" key="4">
    <source>
        <dbReference type="Proteomes" id="UP000075243"/>
    </source>
</evidence>
<proteinExistence type="predicted"/>
<dbReference type="Gramene" id="C.cajan_33265.t">
    <property type="protein sequence ID" value="C.cajan_33265.t"/>
    <property type="gene ID" value="C.cajan_33265"/>
</dbReference>
<evidence type="ECO:0000259" key="2">
    <source>
        <dbReference type="Pfam" id="PF25597"/>
    </source>
</evidence>
<organism evidence="3 4">
    <name type="scientific">Cajanus cajan</name>
    <name type="common">Pigeon pea</name>
    <name type="synonym">Cajanus indicus</name>
    <dbReference type="NCBI Taxonomy" id="3821"/>
    <lineage>
        <taxon>Eukaryota</taxon>
        <taxon>Viridiplantae</taxon>
        <taxon>Streptophyta</taxon>
        <taxon>Embryophyta</taxon>
        <taxon>Tracheophyta</taxon>
        <taxon>Spermatophyta</taxon>
        <taxon>Magnoliopsida</taxon>
        <taxon>eudicotyledons</taxon>
        <taxon>Gunneridae</taxon>
        <taxon>Pentapetalae</taxon>
        <taxon>rosids</taxon>
        <taxon>fabids</taxon>
        <taxon>Fabales</taxon>
        <taxon>Fabaceae</taxon>
        <taxon>Papilionoideae</taxon>
        <taxon>50 kb inversion clade</taxon>
        <taxon>NPAAA clade</taxon>
        <taxon>indigoferoid/millettioid clade</taxon>
        <taxon>Phaseoleae</taxon>
        <taxon>Cajanus</taxon>
    </lineage>
</organism>
<keyword evidence="4" id="KW-1185">Reference proteome</keyword>
<feature type="compositionally biased region" description="Polar residues" evidence="1">
    <location>
        <begin position="72"/>
        <end position="91"/>
    </location>
</feature>
<evidence type="ECO:0000256" key="1">
    <source>
        <dbReference type="SAM" id="MobiDB-lite"/>
    </source>
</evidence>
<evidence type="ECO:0000313" key="3">
    <source>
        <dbReference type="EMBL" id="KYP43070.1"/>
    </source>
</evidence>
<feature type="region of interest" description="Disordered" evidence="1">
    <location>
        <begin position="71"/>
        <end position="115"/>
    </location>
</feature>
<accession>A0A151RKI4</accession>
<dbReference type="Proteomes" id="UP000075243">
    <property type="component" value="Unassembled WGS sequence"/>
</dbReference>
<reference evidence="3" key="1">
    <citation type="journal article" date="2012" name="Nat. Biotechnol.">
        <title>Draft genome sequence of pigeonpea (Cajanus cajan), an orphan legume crop of resource-poor farmers.</title>
        <authorList>
            <person name="Varshney R.K."/>
            <person name="Chen W."/>
            <person name="Li Y."/>
            <person name="Bharti A.K."/>
            <person name="Saxena R.K."/>
            <person name="Schlueter J.A."/>
            <person name="Donoghue M.T."/>
            <person name="Azam S."/>
            <person name="Fan G."/>
            <person name="Whaley A.M."/>
            <person name="Farmer A.D."/>
            <person name="Sheridan J."/>
            <person name="Iwata A."/>
            <person name="Tuteja R."/>
            <person name="Penmetsa R.V."/>
            <person name="Wu W."/>
            <person name="Upadhyaya H.D."/>
            <person name="Yang S.P."/>
            <person name="Shah T."/>
            <person name="Saxena K.B."/>
            <person name="Michael T."/>
            <person name="McCombie W.R."/>
            <person name="Yang B."/>
            <person name="Zhang G."/>
            <person name="Yang H."/>
            <person name="Wang J."/>
            <person name="Spillane C."/>
            <person name="Cook D.R."/>
            <person name="May G.D."/>
            <person name="Xu X."/>
            <person name="Jackson S.A."/>
        </authorList>
    </citation>
    <scope>NUCLEOTIDE SEQUENCE [LARGE SCALE GENOMIC DNA]</scope>
</reference>
<feature type="domain" description="Retroviral polymerase SH3-like" evidence="2">
    <location>
        <begin position="6"/>
        <end position="63"/>
    </location>
</feature>
<gene>
    <name evidence="3" type="ORF">KK1_035513</name>
</gene>
<dbReference type="EMBL" id="KQ483686">
    <property type="protein sequence ID" value="KYP43070.1"/>
    <property type="molecule type" value="Genomic_DNA"/>
</dbReference>
<dbReference type="Pfam" id="PF25597">
    <property type="entry name" value="SH3_retrovirus"/>
    <property type="match status" value="1"/>
</dbReference>
<name>A0A151RKI4_CAJCA</name>
<dbReference type="PANTHER" id="PTHR11439">
    <property type="entry name" value="GAG-POL-RELATED RETROTRANSPOSON"/>
    <property type="match status" value="1"/>
</dbReference>
<protein>
    <recommendedName>
        <fullName evidence="2">Retroviral polymerase SH3-like domain-containing protein</fullName>
    </recommendedName>
</protein>
<dbReference type="AlphaFoldDB" id="A0A151RKI4"/>
<dbReference type="InterPro" id="IPR043502">
    <property type="entry name" value="DNA/RNA_pol_sf"/>
</dbReference>
<sequence length="409" mass="46357">MKTFGCACYPCLKPYNQHKLQFHTTKCVFLGYSGSHKGYKCLNSTGRIFISRHVVFNNIIFPFMMARASPISHGSSTRSNSSISQGSTDIHNNNNSSSNTKRKHQVEQAENQNTIDATISQNTLVNSRIENNIESINQHQMTTRSKMGTIKPKKPYVGAVEKMLEEQEPETTHEALENPEWRKAMIAEFKALMMNKTCTLVPYQGQKNIIDCKWVDASGLYLKQTKYVFDLLKKLNLEHVSSCPTPMVTGRSLSEEVELMKNPTLYRREIGALQYLTNTRPDIAYSVNVKRVFRYLKGTMNHCLHIKPSADLDITGFSPADWATNIEDRKSIAGYCVFLGESLITWSSKKQRVVSRSSTESEYRALADLAAKVAWIRSLLQEIKLKIPRPPILWCDNLSAKALATNPVY</sequence>
<dbReference type="InterPro" id="IPR057670">
    <property type="entry name" value="SH3_retrovirus"/>
</dbReference>
<dbReference type="SUPFAM" id="SSF56672">
    <property type="entry name" value="DNA/RNA polymerases"/>
    <property type="match status" value="1"/>
</dbReference>